<comment type="caution">
    <text evidence="3">The sequence shown here is derived from an EMBL/GenBank/DDBJ whole genome shotgun (WGS) entry which is preliminary data.</text>
</comment>
<feature type="compositionally biased region" description="Basic and acidic residues" evidence="2">
    <location>
        <begin position="893"/>
        <end position="903"/>
    </location>
</feature>
<dbReference type="AlphaFoldDB" id="K0R2D1"/>
<evidence type="ECO:0000256" key="2">
    <source>
        <dbReference type="SAM" id="MobiDB-lite"/>
    </source>
</evidence>
<sequence length="1011" mass="111777">FGLALAAVSCSRPVSLATFEERHSASIAVVRAGGVLLREFFPPPPCLRRTAPVALRALFATAVRGRRAVLLLLPAPPRRARPPLHLIAPQADWAARPTSSLCCTPWRDDIEGRAMPSLHTGRDAATPLLRCPFREPKNEYDEMLLLLENLPGDGSRLWHSLKGIEVMLEKGGFNNLPTRFVSAALKSQNQQNRRGYSKNRTGPTTYYVFENDAQRLEARRSKLLFDTPKSQFGSGLGVMSIEEGYFTAYRYTFLRKYLGSSSSTSSTGDEAARGTGEQGHASTAGATSTSTAGNETARDTALGERGNEAMSSTADEVFWGGVEEGALAAGRQSNRVLHCSAWTSVPYVQTETISTRKRKRGATPDLVGERVVHAAHGSGVNVTQIGELCDQLGLVRSGNKGLLGMVKKRKEYVSEAAEEEMRKNRIEHNKEVRRRHGSSADIKFTDASGKSHSFAAGPACADGAGETRSYNLTHKPLMIKHHQKSCVLCQRAVSKLIVDGTRAQDITADDLQHEGRCYRNTALSPAQAEESALEELAEMLLIDPKTNEFRSDDEAILVLQVVTDGDTKGAKRFINKQVSLVPSFAGKAEQVPDIGHFVKAINNAFYKLKETSPELGGTSLLDAPRIKVMCSDVSKNIRRYGEKVSELDKGLADYQEQKEKLRDAALNDIDAIVPHHCGDHSSCGDQCKYKEIENSYISKYKESPPAGREGLNPENKEDRAKIAKLYEADIKSDYAKEARFRGATMSMSKAGQAKVKKVISQRLDKSNIDRVSETLSSNDCEGFFNMLTKYSHGKRIYYGQADSWQCFGKLVAGRKSNDRFEDEVQSLAGMVSTYVRDTQVVKCLRIKDKKRAREQSDKCKDRRKVHQMAKLKASQKSLSLPGRHKSNTLNAKDNCKSAPEEPPKKKKKRRTRCKNCKDFHDGECPWPAGVNPDSVKPKSKTQLKEERLQKEKKERMMSSFGRKYTVTNNELKGNRLDGNALSQANDEVQSVPGAQIPFAIAIAGWCWFGAG</sequence>
<evidence type="ECO:0000313" key="4">
    <source>
        <dbReference type="Proteomes" id="UP000266841"/>
    </source>
</evidence>
<feature type="coiled-coil region" evidence="1">
    <location>
        <begin position="637"/>
        <end position="664"/>
    </location>
</feature>
<dbReference type="EMBL" id="AGNL01047896">
    <property type="protein sequence ID" value="EJK46210.1"/>
    <property type="molecule type" value="Genomic_DNA"/>
</dbReference>
<proteinExistence type="predicted"/>
<keyword evidence="1" id="KW-0175">Coiled coil</keyword>
<feature type="region of interest" description="Disordered" evidence="2">
    <location>
        <begin position="854"/>
        <end position="911"/>
    </location>
</feature>
<feature type="compositionally biased region" description="Basic and acidic residues" evidence="2">
    <location>
        <begin position="296"/>
        <end position="307"/>
    </location>
</feature>
<accession>K0R2D1</accession>
<feature type="compositionally biased region" description="Low complexity" evidence="2">
    <location>
        <begin position="281"/>
        <end position="293"/>
    </location>
</feature>
<evidence type="ECO:0008006" key="5">
    <source>
        <dbReference type="Google" id="ProtNLM"/>
    </source>
</evidence>
<keyword evidence="4" id="KW-1185">Reference proteome</keyword>
<reference evidence="3 4" key="1">
    <citation type="journal article" date="2012" name="Genome Biol.">
        <title>Genome and low-iron response of an oceanic diatom adapted to chronic iron limitation.</title>
        <authorList>
            <person name="Lommer M."/>
            <person name="Specht M."/>
            <person name="Roy A.S."/>
            <person name="Kraemer L."/>
            <person name="Andreson R."/>
            <person name="Gutowska M.A."/>
            <person name="Wolf J."/>
            <person name="Bergner S.V."/>
            <person name="Schilhabel M.B."/>
            <person name="Klostermeier U.C."/>
            <person name="Beiko R.G."/>
            <person name="Rosenstiel P."/>
            <person name="Hippler M."/>
            <person name="Laroche J."/>
        </authorList>
    </citation>
    <scope>NUCLEOTIDE SEQUENCE [LARGE SCALE GENOMIC DNA]</scope>
    <source>
        <strain evidence="3 4">CCMP1005</strain>
    </source>
</reference>
<dbReference type="eggNOG" id="ENOG502R11V">
    <property type="taxonomic scope" value="Eukaryota"/>
</dbReference>
<dbReference type="Proteomes" id="UP000266841">
    <property type="component" value="Unassembled WGS sequence"/>
</dbReference>
<feature type="region of interest" description="Disordered" evidence="2">
    <location>
        <begin position="261"/>
        <end position="309"/>
    </location>
</feature>
<evidence type="ECO:0000313" key="3">
    <source>
        <dbReference type="EMBL" id="EJK46210.1"/>
    </source>
</evidence>
<name>K0R2D1_THAOC</name>
<evidence type="ECO:0000256" key="1">
    <source>
        <dbReference type="SAM" id="Coils"/>
    </source>
</evidence>
<protein>
    <recommendedName>
        <fullName evidence="5">SAP domain-containing protein</fullName>
    </recommendedName>
</protein>
<feature type="non-terminal residue" evidence="3">
    <location>
        <position position="1"/>
    </location>
</feature>
<organism evidence="3 4">
    <name type="scientific">Thalassiosira oceanica</name>
    <name type="common">Marine diatom</name>
    <dbReference type="NCBI Taxonomy" id="159749"/>
    <lineage>
        <taxon>Eukaryota</taxon>
        <taxon>Sar</taxon>
        <taxon>Stramenopiles</taxon>
        <taxon>Ochrophyta</taxon>
        <taxon>Bacillariophyta</taxon>
        <taxon>Coscinodiscophyceae</taxon>
        <taxon>Thalassiosirophycidae</taxon>
        <taxon>Thalassiosirales</taxon>
        <taxon>Thalassiosiraceae</taxon>
        <taxon>Thalassiosira</taxon>
    </lineage>
</organism>
<gene>
    <name evidence="3" type="ORF">THAOC_35133</name>
</gene>